<feature type="region of interest" description="Disordered" evidence="1">
    <location>
        <begin position="24"/>
        <end position="77"/>
    </location>
</feature>
<organism evidence="2 3">
    <name type="scientific">Pleurotus ostreatus (strain PC15)</name>
    <name type="common">Oyster mushroom</name>
    <dbReference type="NCBI Taxonomy" id="1137138"/>
    <lineage>
        <taxon>Eukaryota</taxon>
        <taxon>Fungi</taxon>
        <taxon>Dikarya</taxon>
        <taxon>Basidiomycota</taxon>
        <taxon>Agaricomycotina</taxon>
        <taxon>Agaricomycetes</taxon>
        <taxon>Agaricomycetidae</taxon>
        <taxon>Agaricales</taxon>
        <taxon>Pleurotineae</taxon>
        <taxon>Pleurotaceae</taxon>
        <taxon>Pleurotus</taxon>
    </lineage>
</organism>
<reference evidence="3" key="1">
    <citation type="journal article" date="2014" name="Proc. Natl. Acad. Sci. U.S.A.">
        <title>Extensive sampling of basidiomycete genomes demonstrates inadequacy of the white-rot/brown-rot paradigm for wood decay fungi.</title>
        <authorList>
            <person name="Riley R."/>
            <person name="Salamov A.A."/>
            <person name="Brown D.W."/>
            <person name="Nagy L.G."/>
            <person name="Floudas D."/>
            <person name="Held B.W."/>
            <person name="Levasseur A."/>
            <person name="Lombard V."/>
            <person name="Morin E."/>
            <person name="Otillar R."/>
            <person name="Lindquist E.A."/>
            <person name="Sun H."/>
            <person name="LaButti K.M."/>
            <person name="Schmutz J."/>
            <person name="Jabbour D."/>
            <person name="Luo H."/>
            <person name="Baker S.E."/>
            <person name="Pisabarro A.G."/>
            <person name="Walton J.D."/>
            <person name="Blanchette R.A."/>
            <person name="Henrissat B."/>
            <person name="Martin F."/>
            <person name="Cullen D."/>
            <person name="Hibbett D.S."/>
            <person name="Grigoriev I.V."/>
        </authorList>
    </citation>
    <scope>NUCLEOTIDE SEQUENCE [LARGE SCALE GENOMIC DNA]</scope>
    <source>
        <strain evidence="3">PC15</strain>
    </source>
</reference>
<name>A0A067NWC4_PLEO1</name>
<sequence>MQVNEESNTTPGRLSWLAVVKNNTDSPGLPSLPQTSSTKTLRSLEHKDWLKYVTTNDNKPRTNRPSHRNKENKPMAASIKKSGEYLCLAKAVRRCKKVARPSG</sequence>
<evidence type="ECO:0000313" key="3">
    <source>
        <dbReference type="Proteomes" id="UP000027073"/>
    </source>
</evidence>
<feature type="compositionally biased region" description="Polar residues" evidence="1">
    <location>
        <begin position="24"/>
        <end position="41"/>
    </location>
</feature>
<dbReference type="Proteomes" id="UP000027073">
    <property type="component" value="Unassembled WGS sequence"/>
</dbReference>
<evidence type="ECO:0000256" key="1">
    <source>
        <dbReference type="SAM" id="MobiDB-lite"/>
    </source>
</evidence>
<dbReference type="AlphaFoldDB" id="A0A067NWC4"/>
<dbReference type="VEuPathDB" id="FungiDB:PLEOSDRAFT_1111133"/>
<dbReference type="InParanoid" id="A0A067NWC4"/>
<dbReference type="EMBL" id="KL198005">
    <property type="protein sequence ID" value="KDQ32338.1"/>
    <property type="molecule type" value="Genomic_DNA"/>
</dbReference>
<gene>
    <name evidence="2" type="ORF">PLEOSDRAFT_1111133</name>
</gene>
<evidence type="ECO:0000313" key="2">
    <source>
        <dbReference type="EMBL" id="KDQ32338.1"/>
    </source>
</evidence>
<dbReference type="HOGENOM" id="CLU_2264847_0_0_1"/>
<proteinExistence type="predicted"/>
<protein>
    <submittedName>
        <fullName evidence="2">Uncharacterized protein</fullName>
    </submittedName>
</protein>
<accession>A0A067NWC4</accession>